<dbReference type="SUPFAM" id="SSF56281">
    <property type="entry name" value="Metallo-hydrolase/oxidoreductase"/>
    <property type="match status" value="1"/>
</dbReference>
<evidence type="ECO:0000313" key="6">
    <source>
        <dbReference type="EMBL" id="QAV16519.1"/>
    </source>
</evidence>
<evidence type="ECO:0000256" key="3">
    <source>
        <dbReference type="ARBA" id="ARBA00048505"/>
    </source>
</evidence>
<dbReference type="EMBL" id="JAMDMJ010000045">
    <property type="protein sequence ID" value="MCY9599520.1"/>
    <property type="molecule type" value="Genomic_DNA"/>
</dbReference>
<gene>
    <name evidence="5" type="ORF">M5X16_27625</name>
    <name evidence="6" type="ORF">PC41400_01930</name>
</gene>
<dbReference type="OrthoDB" id="9781189at2"/>
<evidence type="ECO:0000256" key="2">
    <source>
        <dbReference type="ARBA" id="ARBA00034301"/>
    </source>
</evidence>
<comment type="function">
    <text evidence="2">Counteracts the endogenous Pycsar antiviral defense system. Phosphodiesterase that enables metal-dependent hydrolysis of host cyclic nucleotide Pycsar defense signals such as cCMP and cUMP.</text>
</comment>
<organism evidence="6 7">
    <name type="scientific">Paenibacillus chitinolyticus</name>
    <dbReference type="NCBI Taxonomy" id="79263"/>
    <lineage>
        <taxon>Bacteria</taxon>
        <taxon>Bacillati</taxon>
        <taxon>Bacillota</taxon>
        <taxon>Bacilli</taxon>
        <taxon>Bacillales</taxon>
        <taxon>Paenibacillaceae</taxon>
        <taxon>Paenibacillus</taxon>
    </lineage>
</organism>
<evidence type="ECO:0000259" key="4">
    <source>
        <dbReference type="SMART" id="SM00849"/>
    </source>
</evidence>
<dbReference type="Gene3D" id="3.60.15.10">
    <property type="entry name" value="Ribonuclease Z/Hydroxyacylglutathione hydrolase-like"/>
    <property type="match status" value="1"/>
</dbReference>
<dbReference type="Proteomes" id="UP000288943">
    <property type="component" value="Chromosome"/>
</dbReference>
<comment type="catalytic activity">
    <reaction evidence="3">
        <text>3',5'-cyclic UMP + H2O = UMP + H(+)</text>
        <dbReference type="Rhea" id="RHEA:70575"/>
        <dbReference type="ChEBI" id="CHEBI:15377"/>
        <dbReference type="ChEBI" id="CHEBI:15378"/>
        <dbReference type="ChEBI" id="CHEBI:57865"/>
        <dbReference type="ChEBI" id="CHEBI:184387"/>
    </reaction>
    <physiologicalReaction direction="left-to-right" evidence="3">
        <dbReference type="Rhea" id="RHEA:70576"/>
    </physiologicalReaction>
</comment>
<dbReference type="KEGG" id="pchi:PC41400_01930"/>
<dbReference type="Proteomes" id="UP001527202">
    <property type="component" value="Unassembled WGS sequence"/>
</dbReference>
<sequence>MGLRFTVLSSGSTGNATVICDGETKLLVDAGLSARRVEQLMKEREVSGDQIDAILVTHEHSDHIKGLGAIARKYDLPVYANTKTWEALDKHIGTIAEPNRRIMETGTEEYFGNIRVESYGISHDAAEPVGYCFHSGGQKLAMATDLGYMSTKVKDVIGDSDAIILEANHDIEMLRMGRYPWNIKRRILSDLGHLSNEAAGEALLDIMTARTRAVYMAHLSQNHNLMDLARLTLNSVLEDRGVSLKERNIRLMDTYFDRPTKWEELGTD</sequence>
<evidence type="ECO:0000256" key="1">
    <source>
        <dbReference type="ARBA" id="ARBA00034221"/>
    </source>
</evidence>
<dbReference type="GeneID" id="95373571"/>
<dbReference type="RefSeq" id="WP_042235608.1">
    <property type="nucleotide sequence ID" value="NZ_BQWH01000031.1"/>
</dbReference>
<dbReference type="PANTHER" id="PTHR47619">
    <property type="entry name" value="METALLO-HYDROLASE YYCJ-RELATED"/>
    <property type="match status" value="1"/>
</dbReference>
<dbReference type="InterPro" id="IPR052533">
    <property type="entry name" value="WalJ/YycJ-like"/>
</dbReference>
<dbReference type="EMBL" id="CP026520">
    <property type="protein sequence ID" value="QAV16519.1"/>
    <property type="molecule type" value="Genomic_DNA"/>
</dbReference>
<reference evidence="5 8" key="2">
    <citation type="submission" date="2022-05" db="EMBL/GenBank/DDBJ databases">
        <title>Genome Sequencing of Bee-Associated Microbes.</title>
        <authorList>
            <person name="Dunlap C."/>
        </authorList>
    </citation>
    <scope>NUCLEOTIDE SEQUENCE [LARGE SCALE GENOMIC DNA]</scope>
    <source>
        <strain evidence="5 8">NRRL B-23120</strain>
    </source>
</reference>
<reference evidence="6 7" key="1">
    <citation type="submission" date="2018-01" db="EMBL/GenBank/DDBJ databases">
        <title>The whole genome sequencing and assembly of Paenibacillus chitinolyticus KCCM 41400 strain.</title>
        <authorList>
            <person name="Kim J.-Y."/>
            <person name="Park M.-K."/>
            <person name="Lee Y.-J."/>
            <person name="Yi H."/>
            <person name="Bahn Y.-S."/>
            <person name="Kim J.F."/>
            <person name="Lee D.-W."/>
        </authorList>
    </citation>
    <scope>NUCLEOTIDE SEQUENCE [LARGE SCALE GENOMIC DNA]</scope>
    <source>
        <strain evidence="6 7">KCCM 41400</strain>
    </source>
</reference>
<feature type="domain" description="Metallo-beta-lactamase" evidence="4">
    <location>
        <begin position="13"/>
        <end position="191"/>
    </location>
</feature>
<dbReference type="InterPro" id="IPR036866">
    <property type="entry name" value="RibonucZ/Hydroxyglut_hydro"/>
</dbReference>
<dbReference type="PANTHER" id="PTHR47619:SF1">
    <property type="entry name" value="EXODEOXYRIBONUCLEASE WALJ"/>
    <property type="match status" value="1"/>
</dbReference>
<evidence type="ECO:0000313" key="8">
    <source>
        <dbReference type="Proteomes" id="UP001527202"/>
    </source>
</evidence>
<dbReference type="Pfam" id="PF12706">
    <property type="entry name" value="Lactamase_B_2"/>
    <property type="match status" value="1"/>
</dbReference>
<dbReference type="AlphaFoldDB" id="A0A410WQ04"/>
<dbReference type="SMART" id="SM00849">
    <property type="entry name" value="Lactamase_B"/>
    <property type="match status" value="1"/>
</dbReference>
<keyword evidence="6" id="KW-0378">Hydrolase</keyword>
<evidence type="ECO:0000313" key="7">
    <source>
        <dbReference type="Proteomes" id="UP000288943"/>
    </source>
</evidence>
<dbReference type="GO" id="GO:0016787">
    <property type="term" value="F:hydrolase activity"/>
    <property type="evidence" value="ECO:0007669"/>
    <property type="project" value="UniProtKB-KW"/>
</dbReference>
<proteinExistence type="predicted"/>
<accession>A0A410WQ04</accession>
<keyword evidence="8" id="KW-1185">Reference proteome</keyword>
<comment type="catalytic activity">
    <reaction evidence="1">
        <text>3',5'-cyclic CMP + H2O = CMP + H(+)</text>
        <dbReference type="Rhea" id="RHEA:72675"/>
        <dbReference type="ChEBI" id="CHEBI:15377"/>
        <dbReference type="ChEBI" id="CHEBI:15378"/>
        <dbReference type="ChEBI" id="CHEBI:58003"/>
        <dbReference type="ChEBI" id="CHEBI:60377"/>
    </reaction>
    <physiologicalReaction direction="left-to-right" evidence="1">
        <dbReference type="Rhea" id="RHEA:72676"/>
    </physiologicalReaction>
</comment>
<dbReference type="InterPro" id="IPR001279">
    <property type="entry name" value="Metallo-B-lactamas"/>
</dbReference>
<evidence type="ECO:0000313" key="5">
    <source>
        <dbReference type="EMBL" id="MCY9599520.1"/>
    </source>
</evidence>
<protein>
    <submittedName>
        <fullName evidence="6">MBL fold metallo-hydrolase</fullName>
    </submittedName>
</protein>
<name>A0A410WQ04_9BACL</name>